<comment type="caution">
    <text evidence="1">The sequence shown here is derived from an EMBL/GenBank/DDBJ whole genome shotgun (WGS) entry which is preliminary data.</text>
</comment>
<evidence type="ECO:0000313" key="1">
    <source>
        <dbReference type="EMBL" id="KKL90503.1"/>
    </source>
</evidence>
<reference evidence="1" key="1">
    <citation type="journal article" date="2015" name="Nature">
        <title>Complex archaea that bridge the gap between prokaryotes and eukaryotes.</title>
        <authorList>
            <person name="Spang A."/>
            <person name="Saw J.H."/>
            <person name="Jorgensen S.L."/>
            <person name="Zaremba-Niedzwiedzka K."/>
            <person name="Martijn J."/>
            <person name="Lind A.E."/>
            <person name="van Eijk R."/>
            <person name="Schleper C."/>
            <person name="Guy L."/>
            <person name="Ettema T.J."/>
        </authorList>
    </citation>
    <scope>NUCLEOTIDE SEQUENCE</scope>
</reference>
<organism evidence="1">
    <name type="scientific">marine sediment metagenome</name>
    <dbReference type="NCBI Taxonomy" id="412755"/>
    <lineage>
        <taxon>unclassified sequences</taxon>
        <taxon>metagenomes</taxon>
        <taxon>ecological metagenomes</taxon>
    </lineage>
</organism>
<accession>A0A0F9FW07</accession>
<protein>
    <submittedName>
        <fullName evidence="1">Uncharacterized protein</fullName>
    </submittedName>
</protein>
<proteinExistence type="predicted"/>
<dbReference type="AlphaFoldDB" id="A0A0F9FW07"/>
<gene>
    <name evidence="1" type="ORF">LCGC14_1904010</name>
</gene>
<dbReference type="EMBL" id="LAZR01019990">
    <property type="protein sequence ID" value="KKL90503.1"/>
    <property type="molecule type" value="Genomic_DNA"/>
</dbReference>
<name>A0A0F9FW07_9ZZZZ</name>
<sequence>MKLRHDLLLCKRYQKPERFGSIILPDFYRVDGTFTLWEFQEAGTWKPGDRAIKEWREYLPVEGLPVGTILRTRPFVGILVPSSTREEYFGLWMVPAKDVDYVESW</sequence>